<comment type="caution">
    <text evidence="3">The sequence shown here is derived from an EMBL/GenBank/DDBJ whole genome shotgun (WGS) entry which is preliminary data.</text>
</comment>
<dbReference type="InterPro" id="IPR041682">
    <property type="entry name" value="AAA_14"/>
</dbReference>
<dbReference type="InterPro" id="IPR027417">
    <property type="entry name" value="P-loop_NTPase"/>
</dbReference>
<dbReference type="Pfam" id="PF13635">
    <property type="entry name" value="DUF4143"/>
    <property type="match status" value="1"/>
</dbReference>
<feature type="domain" description="DUF4143" evidence="2">
    <location>
        <begin position="207"/>
        <end position="361"/>
    </location>
</feature>
<accession>A0A1J5BAE5</accession>
<sequence length="419" mass="48789">MIKRTLFDQLLKHLKTKEMFLLAGPRQAGKTYLLTQLKDHLIKQGKAVAWFNLDIETDRQFFVSQSALVEQIKLTLGNKPGFVFIDEIQRKENAGLFLKGLYDMNLPYKFIISGSGSLELKEKIHETSTGRKFIFELNTLSFMEFVHHRTNYLYEGKPEHFFQTDKITAENLLNEYLNFGGYPRVVLAQTLAEKTLVINEIWQSYLERDIAYLIGLKKTEEFIHLVKVLASQIGQMINVHELSDTLNLAVQTVNLYLWYLEKTYILQRLAPFSRNLRKEITKMPVAYFFDLGLRNFSANEFGGLAETGRRGFVFQNLVLRLIKEQIDKSSSGINFWRTQDKAEVDFVVSAGQNPLPVEVKYKHLVKPEIPRSLKSFIKKYQPKEALMINLDLETETVFQKTKVRFLPYWRLLASFKLFA</sequence>
<reference evidence="3 4" key="1">
    <citation type="journal article" date="2016" name="Environ. Microbiol.">
        <title>Genomic resolution of a cold subsurface aquifer community provides metabolic insights for novel microbes adapted to high CO concentrations.</title>
        <authorList>
            <person name="Probst A.J."/>
            <person name="Castelle C.J."/>
            <person name="Singh A."/>
            <person name="Brown C.T."/>
            <person name="Anantharaman K."/>
            <person name="Sharon I."/>
            <person name="Hug L.A."/>
            <person name="Burstein D."/>
            <person name="Emerson J.B."/>
            <person name="Thomas B.C."/>
            <person name="Banfield J.F."/>
        </authorList>
    </citation>
    <scope>NUCLEOTIDE SEQUENCE [LARGE SCALE GENOMIC DNA]</scope>
    <source>
        <strain evidence="3">CG2_30_44_31</strain>
    </source>
</reference>
<dbReference type="PANTHER" id="PTHR43566:SF1">
    <property type="entry name" value="AAA+ ATPASE DOMAIN-CONTAINING PROTEIN"/>
    <property type="match status" value="1"/>
</dbReference>
<dbReference type="PANTHER" id="PTHR43566">
    <property type="entry name" value="CONSERVED PROTEIN"/>
    <property type="match status" value="1"/>
</dbReference>
<dbReference type="AlphaFoldDB" id="A0A1J5BAE5"/>
<protein>
    <submittedName>
        <fullName evidence="3">ATPase</fullName>
    </submittedName>
</protein>
<gene>
    <name evidence="3" type="ORF">AUK18_01140</name>
</gene>
<evidence type="ECO:0000313" key="3">
    <source>
        <dbReference type="EMBL" id="OIP03854.1"/>
    </source>
</evidence>
<evidence type="ECO:0000259" key="1">
    <source>
        <dbReference type="Pfam" id="PF13173"/>
    </source>
</evidence>
<dbReference type="InterPro" id="IPR025420">
    <property type="entry name" value="DUF4143"/>
</dbReference>
<organism evidence="3 4">
    <name type="scientific">Candidatus Beckwithbacteria bacterium CG2_30_44_31</name>
    <dbReference type="NCBI Taxonomy" id="1805035"/>
    <lineage>
        <taxon>Bacteria</taxon>
        <taxon>Candidatus Beckwithiibacteriota</taxon>
    </lineage>
</organism>
<evidence type="ECO:0000313" key="4">
    <source>
        <dbReference type="Proteomes" id="UP000183605"/>
    </source>
</evidence>
<evidence type="ECO:0000259" key="2">
    <source>
        <dbReference type="Pfam" id="PF13635"/>
    </source>
</evidence>
<proteinExistence type="predicted"/>
<dbReference type="EMBL" id="MNXQ01000022">
    <property type="protein sequence ID" value="OIP03854.1"/>
    <property type="molecule type" value="Genomic_DNA"/>
</dbReference>
<dbReference type="Proteomes" id="UP000183605">
    <property type="component" value="Unassembled WGS sequence"/>
</dbReference>
<feature type="domain" description="AAA" evidence="1">
    <location>
        <begin position="17"/>
        <end position="145"/>
    </location>
</feature>
<dbReference type="Pfam" id="PF13173">
    <property type="entry name" value="AAA_14"/>
    <property type="match status" value="1"/>
</dbReference>
<name>A0A1J5BAE5_9BACT</name>
<dbReference type="SUPFAM" id="SSF52540">
    <property type="entry name" value="P-loop containing nucleoside triphosphate hydrolases"/>
    <property type="match status" value="1"/>
</dbReference>
<dbReference type="Gene3D" id="3.40.50.300">
    <property type="entry name" value="P-loop containing nucleotide triphosphate hydrolases"/>
    <property type="match status" value="1"/>
</dbReference>